<keyword evidence="1" id="KW-0732">Signal</keyword>
<evidence type="ECO:0000313" key="3">
    <source>
        <dbReference type="Proteomes" id="UP001392437"/>
    </source>
</evidence>
<protein>
    <submittedName>
        <fullName evidence="2">Uncharacterized protein</fullName>
    </submittedName>
</protein>
<accession>A0AAW0QCS3</accession>
<dbReference type="Proteomes" id="UP001392437">
    <property type="component" value="Unassembled WGS sequence"/>
</dbReference>
<evidence type="ECO:0000313" key="2">
    <source>
        <dbReference type="EMBL" id="KAK8100059.1"/>
    </source>
</evidence>
<gene>
    <name evidence="2" type="ORF">PG999_010433</name>
</gene>
<dbReference type="EMBL" id="JAQQWP010000009">
    <property type="protein sequence ID" value="KAK8100059.1"/>
    <property type="molecule type" value="Genomic_DNA"/>
</dbReference>
<name>A0AAW0QCS3_9PEZI</name>
<organism evidence="2 3">
    <name type="scientific">Apiospora kogelbergensis</name>
    <dbReference type="NCBI Taxonomy" id="1337665"/>
    <lineage>
        <taxon>Eukaryota</taxon>
        <taxon>Fungi</taxon>
        <taxon>Dikarya</taxon>
        <taxon>Ascomycota</taxon>
        <taxon>Pezizomycotina</taxon>
        <taxon>Sordariomycetes</taxon>
        <taxon>Xylariomycetidae</taxon>
        <taxon>Amphisphaeriales</taxon>
        <taxon>Apiosporaceae</taxon>
        <taxon>Apiospora</taxon>
    </lineage>
</organism>
<comment type="caution">
    <text evidence="2">The sequence shown here is derived from an EMBL/GenBank/DDBJ whole genome shotgun (WGS) entry which is preliminary data.</text>
</comment>
<sequence length="304" mass="32484">MAYSAPLFQMFVALLALAAPALGSRSKCTARDSCVTQSCPNPIAQQYPNLVSGTLNGTTLIVPIPLEQARALIPQEYTILENAYRGLLASFPAGMYPLMVTVAVDHDLQLPAYNVTVGDFSRSALEFPFLDILGNGYSNFRWAATMMVTSTAQAAITGSEGLGLTIYPSAFEPACDPYAPQPDGSLLMHSESVTPGGADAKFMTVQTQASPGIVPYPLTFIRNVTNQPTFANTSACDNYIRLYNTSNSAGPHEPQPVSGTVLANLDPFTTNQTWAGVYGWNYATSFIEPPVPGKCADLANFIDS</sequence>
<dbReference type="AlphaFoldDB" id="A0AAW0QCS3"/>
<evidence type="ECO:0000256" key="1">
    <source>
        <dbReference type="SAM" id="SignalP"/>
    </source>
</evidence>
<keyword evidence="3" id="KW-1185">Reference proteome</keyword>
<feature type="chain" id="PRO_5043586920" evidence="1">
    <location>
        <begin position="24"/>
        <end position="304"/>
    </location>
</feature>
<reference evidence="2 3" key="1">
    <citation type="submission" date="2023-01" db="EMBL/GenBank/DDBJ databases">
        <title>Analysis of 21 Apiospora genomes using comparative genomics revels a genus with tremendous synthesis potential of carbohydrate active enzymes and secondary metabolites.</title>
        <authorList>
            <person name="Sorensen T."/>
        </authorList>
    </citation>
    <scope>NUCLEOTIDE SEQUENCE [LARGE SCALE GENOMIC DNA]</scope>
    <source>
        <strain evidence="2 3">CBS 117206</strain>
    </source>
</reference>
<proteinExistence type="predicted"/>
<feature type="signal peptide" evidence="1">
    <location>
        <begin position="1"/>
        <end position="23"/>
    </location>
</feature>